<proteinExistence type="predicted"/>
<protein>
    <submittedName>
        <fullName evidence="1">Uncharacterized protein</fullName>
    </submittedName>
</protein>
<keyword evidence="2" id="KW-1185">Reference proteome</keyword>
<comment type="caution">
    <text evidence="1">The sequence shown here is derived from an EMBL/GenBank/DDBJ whole genome shotgun (WGS) entry which is preliminary data.</text>
</comment>
<evidence type="ECO:0000313" key="2">
    <source>
        <dbReference type="Proteomes" id="UP000253083"/>
    </source>
</evidence>
<dbReference type="Proteomes" id="UP000253083">
    <property type="component" value="Unassembled WGS sequence"/>
</dbReference>
<accession>A0A395JIM0</accession>
<sequence>MIVSIACGYNANTGNTQAAQNPSPFSNYDSPISHLNRRLAKLHQHRQAFDRLREPTILGANIHE</sequence>
<gene>
    <name evidence="1" type="ORF">DFR28_10237</name>
</gene>
<dbReference type="AlphaFoldDB" id="A0A395JIM0"/>
<organism evidence="1 2">
    <name type="scientific">Arenicella xantha</name>
    <dbReference type="NCBI Taxonomy" id="644221"/>
    <lineage>
        <taxon>Bacteria</taxon>
        <taxon>Pseudomonadati</taxon>
        <taxon>Pseudomonadota</taxon>
        <taxon>Gammaproteobacteria</taxon>
        <taxon>Arenicellales</taxon>
        <taxon>Arenicellaceae</taxon>
        <taxon>Arenicella</taxon>
    </lineage>
</organism>
<dbReference type="RefSeq" id="WP_113953472.1">
    <property type="nucleotide sequence ID" value="NZ_QNRT01000002.1"/>
</dbReference>
<dbReference type="EMBL" id="QNRT01000002">
    <property type="protein sequence ID" value="RBP50626.1"/>
    <property type="molecule type" value="Genomic_DNA"/>
</dbReference>
<evidence type="ECO:0000313" key="1">
    <source>
        <dbReference type="EMBL" id="RBP50626.1"/>
    </source>
</evidence>
<dbReference type="InParanoid" id="A0A395JIM0"/>
<reference evidence="1 2" key="1">
    <citation type="submission" date="2018-06" db="EMBL/GenBank/DDBJ databases">
        <title>Genomic Encyclopedia of Type Strains, Phase IV (KMG-IV): sequencing the most valuable type-strain genomes for metagenomic binning, comparative biology and taxonomic classification.</title>
        <authorList>
            <person name="Goeker M."/>
        </authorList>
    </citation>
    <scope>NUCLEOTIDE SEQUENCE [LARGE SCALE GENOMIC DNA]</scope>
    <source>
        <strain evidence="1 2">DSM 24032</strain>
    </source>
</reference>
<name>A0A395JIM0_9GAMM</name>